<reference evidence="10" key="1">
    <citation type="submission" date="2015-08" db="EMBL/GenBank/DDBJ databases">
        <title>Genome sequencing project for genomic taxonomy and phylogenomics of Bacillus-like bacteria.</title>
        <authorList>
            <person name="Liu B."/>
            <person name="Wang J."/>
            <person name="Zhu Y."/>
            <person name="Liu G."/>
            <person name="Chen Q."/>
            <person name="Chen Z."/>
            <person name="Lan J."/>
            <person name="Che J."/>
            <person name="Ge C."/>
            <person name="Shi H."/>
            <person name="Pan Z."/>
            <person name="Liu X."/>
        </authorList>
    </citation>
    <scope>NUCLEOTIDE SEQUENCE [LARGE SCALE GENOMIC DNA]</scope>
    <source>
        <strain evidence="10">FJAT-4402</strain>
    </source>
</reference>
<dbReference type="Gene3D" id="1.20.1740.10">
    <property type="entry name" value="Amino acid/polyamine transporter I"/>
    <property type="match status" value="1"/>
</dbReference>
<sequence>MPKVSEKFQVSPYFVFFLIHGMQYGVGILGFQRLIAKHAKHDAWISVLIAGIMTHLIVWLIYRLFENSNGNNILSVHNQIAGVRLGSVFTFLLSIYFIAQAVNVLRTYVEVTQVWMFATINTNIFSFLLLVLVLYAVLGGFRVVTGICFLGVVIPSFLLLTFLSTIEFGVFGRFYPVLNVPLVDILLGAKQMSLSVLGFEALLVYFPFIKNPKKSEPWAHASLLFTTVVYLVWMASAIIFFSTAQLEKNIWATLSIWKVIELPFVERFEYIGIAAWCLVILPNLCLGVWCASRLWRELFHIEQKNAVYIILAIIFLSLYSLNSREIVNQFNTILGNVGFYFLISYIPLLFILQILARKWRGA</sequence>
<dbReference type="GO" id="GO:0016020">
    <property type="term" value="C:membrane"/>
    <property type="evidence" value="ECO:0007669"/>
    <property type="project" value="UniProtKB-SubCell"/>
</dbReference>
<feature type="transmembrane region" description="Helical" evidence="8">
    <location>
        <begin position="12"/>
        <end position="31"/>
    </location>
</feature>
<dbReference type="STRING" id="1441095.AM592_04145"/>
<protein>
    <submittedName>
        <fullName evidence="9">Spore gernimation protein GerB</fullName>
    </submittedName>
</protein>
<organism evidence="9 10">
    <name type="scientific">Bacillus gobiensis</name>
    <dbReference type="NCBI Taxonomy" id="1441095"/>
    <lineage>
        <taxon>Bacteria</taxon>
        <taxon>Bacillati</taxon>
        <taxon>Bacillota</taxon>
        <taxon>Bacilli</taxon>
        <taxon>Bacillales</taxon>
        <taxon>Bacillaceae</taxon>
        <taxon>Bacillus</taxon>
    </lineage>
</organism>
<dbReference type="Pfam" id="PF03845">
    <property type="entry name" value="Spore_permease"/>
    <property type="match status" value="1"/>
</dbReference>
<feature type="transmembrane region" description="Helical" evidence="8">
    <location>
        <begin position="43"/>
        <end position="62"/>
    </location>
</feature>
<dbReference type="InterPro" id="IPR004761">
    <property type="entry name" value="Spore_GerAB"/>
</dbReference>
<dbReference type="RefSeq" id="WP_053602611.1">
    <property type="nucleotide sequence ID" value="NZ_CP012600.1"/>
</dbReference>
<evidence type="ECO:0000256" key="1">
    <source>
        <dbReference type="ARBA" id="ARBA00004141"/>
    </source>
</evidence>
<feature type="transmembrane region" description="Helical" evidence="8">
    <location>
        <begin position="304"/>
        <end position="321"/>
    </location>
</feature>
<evidence type="ECO:0000256" key="5">
    <source>
        <dbReference type="ARBA" id="ARBA00022692"/>
    </source>
</evidence>
<dbReference type="PANTHER" id="PTHR34975">
    <property type="entry name" value="SPORE GERMINATION PROTEIN A2"/>
    <property type="match status" value="1"/>
</dbReference>
<keyword evidence="4" id="KW-0309">Germination</keyword>
<feature type="transmembrane region" description="Helical" evidence="8">
    <location>
        <begin position="191"/>
        <end position="209"/>
    </location>
</feature>
<keyword evidence="3" id="KW-0813">Transport</keyword>
<dbReference type="GO" id="GO:0009847">
    <property type="term" value="P:spore germination"/>
    <property type="evidence" value="ECO:0007669"/>
    <property type="project" value="InterPro"/>
</dbReference>
<feature type="transmembrane region" description="Helical" evidence="8">
    <location>
        <begin position="221"/>
        <end position="241"/>
    </location>
</feature>
<dbReference type="OrthoDB" id="2380240at2"/>
<name>A0A0M5J9P2_9BACI</name>
<evidence type="ECO:0000256" key="6">
    <source>
        <dbReference type="ARBA" id="ARBA00022989"/>
    </source>
</evidence>
<comment type="similarity">
    <text evidence="2">Belongs to the amino acid-polyamine-organocation (APC) superfamily. Spore germination protein (SGP) (TC 2.A.3.9) family.</text>
</comment>
<feature type="transmembrane region" description="Helical" evidence="8">
    <location>
        <begin position="333"/>
        <end position="356"/>
    </location>
</feature>
<comment type="subcellular location">
    <subcellularLocation>
        <location evidence="1">Membrane</location>
        <topology evidence="1">Multi-pass membrane protein</topology>
    </subcellularLocation>
</comment>
<dbReference type="PATRIC" id="fig|1441095.3.peg.912"/>
<accession>A0A0M5J9P2</accession>
<evidence type="ECO:0000256" key="3">
    <source>
        <dbReference type="ARBA" id="ARBA00022448"/>
    </source>
</evidence>
<feature type="transmembrane region" description="Helical" evidence="8">
    <location>
        <begin position="270"/>
        <end position="292"/>
    </location>
</feature>
<dbReference type="EMBL" id="CP012600">
    <property type="protein sequence ID" value="ALC80864.1"/>
    <property type="molecule type" value="Genomic_DNA"/>
</dbReference>
<evidence type="ECO:0000256" key="7">
    <source>
        <dbReference type="ARBA" id="ARBA00023136"/>
    </source>
</evidence>
<evidence type="ECO:0000256" key="2">
    <source>
        <dbReference type="ARBA" id="ARBA00007998"/>
    </source>
</evidence>
<dbReference type="Proteomes" id="UP000067625">
    <property type="component" value="Chromosome"/>
</dbReference>
<keyword evidence="10" id="KW-1185">Reference proteome</keyword>
<reference evidence="9 10" key="2">
    <citation type="journal article" date="2016" name="Int. J. Syst. Evol. Microbiol.">
        <title>Bacillus gobiensis sp. nov., isolated from a soil sample.</title>
        <authorList>
            <person name="Liu B."/>
            <person name="Liu G.H."/>
            <person name="Cetin S."/>
            <person name="Schumann P."/>
            <person name="Pan Z.Z."/>
            <person name="Chen Q.Q."/>
        </authorList>
    </citation>
    <scope>NUCLEOTIDE SEQUENCE [LARGE SCALE GENOMIC DNA]</scope>
    <source>
        <strain evidence="9 10">FJAT-4402</strain>
    </source>
</reference>
<evidence type="ECO:0000256" key="4">
    <source>
        <dbReference type="ARBA" id="ARBA00022544"/>
    </source>
</evidence>
<dbReference type="AlphaFoldDB" id="A0A0M5J9P2"/>
<keyword evidence="7 8" id="KW-0472">Membrane</keyword>
<gene>
    <name evidence="9" type="ORF">AM592_04145</name>
</gene>
<keyword evidence="6 8" id="KW-1133">Transmembrane helix</keyword>
<evidence type="ECO:0000256" key="8">
    <source>
        <dbReference type="SAM" id="Phobius"/>
    </source>
</evidence>
<evidence type="ECO:0000313" key="9">
    <source>
        <dbReference type="EMBL" id="ALC80864.1"/>
    </source>
</evidence>
<feature type="transmembrane region" description="Helical" evidence="8">
    <location>
        <begin position="83"/>
        <end position="102"/>
    </location>
</feature>
<keyword evidence="5 8" id="KW-0812">Transmembrane</keyword>
<proteinExistence type="inferred from homology"/>
<dbReference type="PANTHER" id="PTHR34975:SF2">
    <property type="entry name" value="SPORE GERMINATION PROTEIN A2"/>
    <property type="match status" value="1"/>
</dbReference>
<evidence type="ECO:0000313" key="10">
    <source>
        <dbReference type="Proteomes" id="UP000067625"/>
    </source>
</evidence>
<feature type="transmembrane region" description="Helical" evidence="8">
    <location>
        <begin position="147"/>
        <end position="171"/>
    </location>
</feature>
<feature type="transmembrane region" description="Helical" evidence="8">
    <location>
        <begin position="114"/>
        <end position="135"/>
    </location>
</feature>